<evidence type="ECO:0000256" key="3">
    <source>
        <dbReference type="SAM" id="SignalP"/>
    </source>
</evidence>
<evidence type="ECO:0000313" key="6">
    <source>
        <dbReference type="Proteomes" id="UP000243232"/>
    </source>
</evidence>
<dbReference type="SUPFAM" id="SSF53850">
    <property type="entry name" value="Periplasmic binding protein-like II"/>
    <property type="match status" value="1"/>
</dbReference>
<gene>
    <name evidence="5" type="ORF">SAMN05216296_1289</name>
</gene>
<proteinExistence type="inferred from homology"/>
<dbReference type="InterPro" id="IPR001638">
    <property type="entry name" value="Solute-binding_3/MltF_N"/>
</dbReference>
<dbReference type="SMART" id="SM00062">
    <property type="entry name" value="PBPb"/>
    <property type="match status" value="1"/>
</dbReference>
<evidence type="ECO:0000256" key="1">
    <source>
        <dbReference type="ARBA" id="ARBA00010333"/>
    </source>
</evidence>
<organism evidence="5 6">
    <name type="scientific">Pseudomonas pohangensis</name>
    <dbReference type="NCBI Taxonomy" id="364197"/>
    <lineage>
        <taxon>Bacteria</taxon>
        <taxon>Pseudomonadati</taxon>
        <taxon>Pseudomonadota</taxon>
        <taxon>Gammaproteobacteria</taxon>
        <taxon>Pseudomonadales</taxon>
        <taxon>Pseudomonadaceae</taxon>
        <taxon>Pseudomonas</taxon>
    </lineage>
</organism>
<dbReference type="RefSeq" id="WP_090193631.1">
    <property type="nucleotide sequence ID" value="NZ_LT629785.1"/>
</dbReference>
<dbReference type="OrthoDB" id="7241844at2"/>
<feature type="domain" description="Solute-binding protein family 3/N-terminal" evidence="4">
    <location>
        <begin position="30"/>
        <end position="253"/>
    </location>
</feature>
<protein>
    <submittedName>
        <fullName evidence="5">Amino acid ABC transporter substrate-binding protein, PAAT family</fullName>
    </submittedName>
</protein>
<dbReference type="CDD" id="cd13530">
    <property type="entry name" value="PBP2_peptides_like"/>
    <property type="match status" value="1"/>
</dbReference>
<dbReference type="PANTHER" id="PTHR35936">
    <property type="entry name" value="MEMBRANE-BOUND LYTIC MUREIN TRANSGLYCOSYLASE F"/>
    <property type="match status" value="1"/>
</dbReference>
<dbReference type="STRING" id="364197.SAMN05216296_1289"/>
<evidence type="ECO:0000256" key="2">
    <source>
        <dbReference type="ARBA" id="ARBA00022729"/>
    </source>
</evidence>
<feature type="signal peptide" evidence="3">
    <location>
        <begin position="1"/>
        <end position="22"/>
    </location>
</feature>
<accession>A0A1H2F3E2</accession>
<dbReference type="Pfam" id="PF00497">
    <property type="entry name" value="SBP_bac_3"/>
    <property type="match status" value="1"/>
</dbReference>
<dbReference type="Gene3D" id="3.40.190.10">
    <property type="entry name" value="Periplasmic binding protein-like II"/>
    <property type="match status" value="2"/>
</dbReference>
<comment type="similarity">
    <text evidence="1">Belongs to the bacterial solute-binding protein 3 family.</text>
</comment>
<evidence type="ECO:0000259" key="4">
    <source>
        <dbReference type="SMART" id="SM00062"/>
    </source>
</evidence>
<keyword evidence="2 3" id="KW-0732">Signal</keyword>
<dbReference type="Proteomes" id="UP000243232">
    <property type="component" value="Chromosome I"/>
</dbReference>
<dbReference type="AlphaFoldDB" id="A0A1H2F3E2"/>
<name>A0A1H2F3E2_9PSED</name>
<reference evidence="6" key="1">
    <citation type="submission" date="2016-10" db="EMBL/GenBank/DDBJ databases">
        <authorList>
            <person name="Varghese N."/>
            <person name="Submissions S."/>
        </authorList>
    </citation>
    <scope>NUCLEOTIDE SEQUENCE [LARGE SCALE GENOMIC DNA]</scope>
    <source>
        <strain evidence="6">DSM 17875</strain>
    </source>
</reference>
<feature type="chain" id="PRO_5009273581" evidence="3">
    <location>
        <begin position="23"/>
        <end position="260"/>
    </location>
</feature>
<sequence>MPSLRSLLLAWCCLLATGAAVAGNVLDNKVIRVGTSGDYPPLSEVVDGKVVGIDADFASMLSLRSGKDFQFKVMPWSSLIMALQQGDIDVIMSGMSITPERAAKVDFTKSYFSIGQMAIIRVEDVARYSSPTNILQPNVRIGYVADTTGAAFVQKFAGMTTLRSFASVEPALDALLKGEIDCLVHDSVTSWMVDQDRRYSSLMSLRNPLTEEHLAWAVNKDQPQLLDMLNQQLAAMQQDGSVDKVLNQWIPVRVTVEQTD</sequence>
<dbReference type="EMBL" id="LT629785">
    <property type="protein sequence ID" value="SDU01861.1"/>
    <property type="molecule type" value="Genomic_DNA"/>
</dbReference>
<keyword evidence="6" id="KW-1185">Reference proteome</keyword>
<evidence type="ECO:0000313" key="5">
    <source>
        <dbReference type="EMBL" id="SDU01861.1"/>
    </source>
</evidence>
<dbReference type="PANTHER" id="PTHR35936:SF17">
    <property type="entry name" value="ARGININE-BINDING EXTRACELLULAR PROTEIN ARTP"/>
    <property type="match status" value="1"/>
</dbReference>